<evidence type="ECO:0000256" key="2">
    <source>
        <dbReference type="ARBA" id="ARBA00022833"/>
    </source>
</evidence>
<comment type="caution">
    <text evidence="8">The sequence shown here is derived from an EMBL/GenBank/DDBJ whole genome shotgun (WGS) entry which is preliminary data.</text>
</comment>
<dbReference type="PANTHER" id="PTHR37534">
    <property type="entry name" value="TRANSCRIPTIONAL ACTIVATOR PROTEIN UGA3"/>
    <property type="match status" value="1"/>
</dbReference>
<dbReference type="InterPro" id="IPR021858">
    <property type="entry name" value="Fun_TF"/>
</dbReference>
<dbReference type="AlphaFoldDB" id="A0AA38RLE2"/>
<protein>
    <submittedName>
        <fullName evidence="8">Fungal specific transcription factor domain-containing protein</fullName>
    </submittedName>
</protein>
<accession>A0AA38RLE2</accession>
<evidence type="ECO:0000256" key="1">
    <source>
        <dbReference type="ARBA" id="ARBA00004123"/>
    </source>
</evidence>
<evidence type="ECO:0000313" key="8">
    <source>
        <dbReference type="EMBL" id="KAJ9150235.1"/>
    </source>
</evidence>
<keyword evidence="5" id="KW-0804">Transcription</keyword>
<evidence type="ECO:0000256" key="5">
    <source>
        <dbReference type="ARBA" id="ARBA00023163"/>
    </source>
</evidence>
<dbReference type="Pfam" id="PF11951">
    <property type="entry name" value="Fungal_trans_2"/>
    <property type="match status" value="1"/>
</dbReference>
<sequence length="506" mass="55690">METVIEGVTAAVHAQRAWKPVKGIPGAFNGRWELLPVLRPANSSPTTGAHSGDGQAAAASTVSSGHNVSLGGSFEDGETFCHVGDDQRTADHSASHNATWNLVDMLVFPSELDELPHMDLNSEGSSLEMAGIQGIQEEDLPIQSSAYGYSLTLSLPPLELQSLLNMYDGELCWTPLTFDIEANPFRCRQTTSSGSRYLLHAILAYTIQHVSHMSDASPEDPLVQQAKAFKSSAVALYNAALEEARATPRVAFLDTTLILCTLELLVSAVGPWRRHISRALQIVESAGGIKAMINSPRLQAQLAMFSWWDCTLALLSRSACVFPAPYYEFIVACDAHDGWNMFSLSGVPRDLFCYLVEIVQLACEKEQTSRMKWASFNMDKVLEVEESILDYYLKDPSPSATDDDEETIQDWHDRRSGVDAWKHALLLYISRVFKWDRKTNTRPTGLLSLSRLTLDSQGQSLTTLIAEGMPQSTAKNGIANADTECFGTPLASWKRFGRRGIIEPAI</sequence>
<dbReference type="GO" id="GO:0003677">
    <property type="term" value="F:DNA binding"/>
    <property type="evidence" value="ECO:0007669"/>
    <property type="project" value="UniProtKB-KW"/>
</dbReference>
<dbReference type="Proteomes" id="UP001174694">
    <property type="component" value="Unassembled WGS sequence"/>
</dbReference>
<evidence type="ECO:0000313" key="9">
    <source>
        <dbReference type="Proteomes" id="UP001174694"/>
    </source>
</evidence>
<feature type="compositionally biased region" description="Polar residues" evidence="7">
    <location>
        <begin position="58"/>
        <end position="67"/>
    </location>
</feature>
<evidence type="ECO:0000256" key="6">
    <source>
        <dbReference type="ARBA" id="ARBA00023242"/>
    </source>
</evidence>
<keyword evidence="4" id="KW-0238">DNA-binding</keyword>
<feature type="region of interest" description="Disordered" evidence="7">
    <location>
        <begin position="43"/>
        <end position="67"/>
    </location>
</feature>
<organism evidence="8 9">
    <name type="scientific">Pleurostoma richardsiae</name>
    <dbReference type="NCBI Taxonomy" id="41990"/>
    <lineage>
        <taxon>Eukaryota</taxon>
        <taxon>Fungi</taxon>
        <taxon>Dikarya</taxon>
        <taxon>Ascomycota</taxon>
        <taxon>Pezizomycotina</taxon>
        <taxon>Sordariomycetes</taxon>
        <taxon>Sordariomycetidae</taxon>
        <taxon>Calosphaeriales</taxon>
        <taxon>Pleurostomataceae</taxon>
        <taxon>Pleurostoma</taxon>
    </lineage>
</organism>
<dbReference type="PANTHER" id="PTHR37534:SF46">
    <property type="entry name" value="ZN(II)2CYS6 TRANSCRIPTION FACTOR (EUROFUNG)"/>
    <property type="match status" value="1"/>
</dbReference>
<keyword evidence="2" id="KW-0862">Zinc</keyword>
<reference evidence="8" key="1">
    <citation type="submission" date="2022-07" db="EMBL/GenBank/DDBJ databases">
        <title>Fungi with potential for degradation of polypropylene.</title>
        <authorList>
            <person name="Gostincar C."/>
        </authorList>
    </citation>
    <scope>NUCLEOTIDE SEQUENCE</scope>
    <source>
        <strain evidence="8">EXF-13308</strain>
    </source>
</reference>
<proteinExistence type="predicted"/>
<dbReference type="EMBL" id="JANBVO010000008">
    <property type="protein sequence ID" value="KAJ9150235.1"/>
    <property type="molecule type" value="Genomic_DNA"/>
</dbReference>
<keyword evidence="3" id="KW-0805">Transcription regulation</keyword>
<keyword evidence="9" id="KW-1185">Reference proteome</keyword>
<gene>
    <name evidence="8" type="ORF">NKR23_g3632</name>
</gene>
<keyword evidence="6" id="KW-0539">Nucleus</keyword>
<evidence type="ECO:0000256" key="3">
    <source>
        <dbReference type="ARBA" id="ARBA00023015"/>
    </source>
</evidence>
<comment type="subcellular location">
    <subcellularLocation>
        <location evidence="1">Nucleus</location>
    </subcellularLocation>
</comment>
<dbReference type="GO" id="GO:0005634">
    <property type="term" value="C:nucleus"/>
    <property type="evidence" value="ECO:0007669"/>
    <property type="project" value="UniProtKB-SubCell"/>
</dbReference>
<dbReference type="CDD" id="cd12148">
    <property type="entry name" value="fungal_TF_MHR"/>
    <property type="match status" value="1"/>
</dbReference>
<evidence type="ECO:0000256" key="4">
    <source>
        <dbReference type="ARBA" id="ARBA00023125"/>
    </source>
</evidence>
<evidence type="ECO:0000256" key="7">
    <source>
        <dbReference type="SAM" id="MobiDB-lite"/>
    </source>
</evidence>
<name>A0AA38RLE2_9PEZI</name>